<feature type="domain" description="Insertion element IS150 protein InsJ-like helix-turn-helix" evidence="3">
    <location>
        <begin position="66"/>
        <end position="118"/>
    </location>
</feature>
<comment type="similarity">
    <text evidence="1">Belongs to the IS150/IS1296 orfA family.</text>
</comment>
<proteinExistence type="inferred from homology"/>
<dbReference type="SUPFAM" id="SSF48295">
    <property type="entry name" value="TrpR-like"/>
    <property type="match status" value="1"/>
</dbReference>
<dbReference type="Gene3D" id="1.10.10.10">
    <property type="entry name" value="Winged helix-like DNA-binding domain superfamily/Winged helix DNA-binding domain"/>
    <property type="match status" value="2"/>
</dbReference>
<dbReference type="InterPro" id="IPR052057">
    <property type="entry name" value="IS150/IS1296_orfA-like"/>
</dbReference>
<evidence type="ECO:0000256" key="2">
    <source>
        <dbReference type="SAM" id="MobiDB-lite"/>
    </source>
</evidence>
<evidence type="ECO:0000313" key="4">
    <source>
        <dbReference type="EMBL" id="MFC3389049.1"/>
    </source>
</evidence>
<dbReference type="EMBL" id="JBHRVQ010000001">
    <property type="protein sequence ID" value="MFC3389049.1"/>
    <property type="molecule type" value="Genomic_DNA"/>
</dbReference>
<dbReference type="PANTHER" id="PTHR33795:SF1">
    <property type="entry name" value="INSERTION ELEMENT IS150 PROTEIN INSJ"/>
    <property type="match status" value="1"/>
</dbReference>
<organism evidence="4 5">
    <name type="scientific">Salinicoccus sesuvii</name>
    <dbReference type="NCBI Taxonomy" id="868281"/>
    <lineage>
        <taxon>Bacteria</taxon>
        <taxon>Bacillati</taxon>
        <taxon>Bacillota</taxon>
        <taxon>Bacilli</taxon>
        <taxon>Bacillales</taxon>
        <taxon>Staphylococcaceae</taxon>
        <taxon>Salinicoccus</taxon>
    </lineage>
</organism>
<dbReference type="InterPro" id="IPR036388">
    <property type="entry name" value="WH-like_DNA-bd_sf"/>
</dbReference>
<comment type="caution">
    <text evidence="4">The sequence shown here is derived from an EMBL/GenBank/DDBJ whole genome shotgun (WGS) entry which is preliminary data.</text>
</comment>
<feature type="region of interest" description="Disordered" evidence="2">
    <location>
        <begin position="111"/>
        <end position="143"/>
    </location>
</feature>
<sequence length="187" mass="21867">MVKYSDRFKLMIVKEYLAGPLGYILLAEKYGIPSKAPIEKWTKAYQAFGEDGLRRKRTNQVYPVQFKLNVIHFIKRTGASYQDTAITFNMNTPSLIANWYKTFQREGLAGLKSKPKGRAPMSGKRKEKQSKEGNILSREAHLERENERLRLENAYLKKLKAFRQNPDAYLEKHRQRWHSNSKRKGSD</sequence>
<dbReference type="PANTHER" id="PTHR33795">
    <property type="entry name" value="INSERTION ELEMENT IS150 PROTEIN INSJ"/>
    <property type="match status" value="1"/>
</dbReference>
<feature type="compositionally biased region" description="Basic residues" evidence="2">
    <location>
        <begin position="173"/>
        <end position="187"/>
    </location>
</feature>
<name>A0ABV7N819_9STAP</name>
<dbReference type="InterPro" id="IPR009057">
    <property type="entry name" value="Homeodomain-like_sf"/>
</dbReference>
<evidence type="ECO:0000313" key="5">
    <source>
        <dbReference type="Proteomes" id="UP001595637"/>
    </source>
</evidence>
<feature type="domain" description="Insertion element IS150 protein InsJ-like helix-turn-helix" evidence="3">
    <location>
        <begin position="8"/>
        <end position="57"/>
    </location>
</feature>
<feature type="region of interest" description="Disordered" evidence="2">
    <location>
        <begin position="167"/>
        <end position="187"/>
    </location>
</feature>
<dbReference type="SUPFAM" id="SSF46689">
    <property type="entry name" value="Homeodomain-like"/>
    <property type="match status" value="1"/>
</dbReference>
<keyword evidence="5" id="KW-1185">Reference proteome</keyword>
<feature type="compositionally biased region" description="Basic residues" evidence="2">
    <location>
        <begin position="113"/>
        <end position="128"/>
    </location>
</feature>
<protein>
    <submittedName>
        <fullName evidence="4">Helix-turn-helix domain-containing protein</fullName>
    </submittedName>
</protein>
<dbReference type="Pfam" id="PF13518">
    <property type="entry name" value="HTH_28"/>
    <property type="match status" value="2"/>
</dbReference>
<dbReference type="Proteomes" id="UP001595637">
    <property type="component" value="Unassembled WGS sequence"/>
</dbReference>
<dbReference type="RefSeq" id="WP_380655471.1">
    <property type="nucleotide sequence ID" value="NZ_JBHRVQ010000001.1"/>
</dbReference>
<accession>A0ABV7N819</accession>
<dbReference type="InterPro" id="IPR010921">
    <property type="entry name" value="Trp_repressor/repl_initiator"/>
</dbReference>
<dbReference type="InterPro" id="IPR055247">
    <property type="entry name" value="InsJ-like_HTH"/>
</dbReference>
<reference evidence="5" key="1">
    <citation type="journal article" date="2019" name="Int. J. Syst. Evol. Microbiol.">
        <title>The Global Catalogue of Microorganisms (GCM) 10K type strain sequencing project: providing services to taxonomists for standard genome sequencing and annotation.</title>
        <authorList>
            <consortium name="The Broad Institute Genomics Platform"/>
            <consortium name="The Broad Institute Genome Sequencing Center for Infectious Disease"/>
            <person name="Wu L."/>
            <person name="Ma J."/>
        </authorList>
    </citation>
    <scope>NUCLEOTIDE SEQUENCE [LARGE SCALE GENOMIC DNA]</scope>
    <source>
        <strain evidence="5">CCM 7756</strain>
    </source>
</reference>
<evidence type="ECO:0000259" key="3">
    <source>
        <dbReference type="Pfam" id="PF13518"/>
    </source>
</evidence>
<evidence type="ECO:0000256" key="1">
    <source>
        <dbReference type="ARBA" id="ARBA00038232"/>
    </source>
</evidence>
<gene>
    <name evidence="4" type="ORF">ACFOEO_10725</name>
</gene>